<dbReference type="InterPro" id="IPR046373">
    <property type="entry name" value="Acyl-CoA_Oxase/DH_mid-dom_sf"/>
</dbReference>
<keyword evidence="4 6" id="KW-0274">FAD</keyword>
<dbReference type="SUPFAM" id="SSF56645">
    <property type="entry name" value="Acyl-CoA dehydrogenase NM domain-like"/>
    <property type="match status" value="1"/>
</dbReference>
<dbReference type="Pfam" id="PF02771">
    <property type="entry name" value="Acyl-CoA_dh_N"/>
    <property type="match status" value="1"/>
</dbReference>
<dbReference type="InterPro" id="IPR050741">
    <property type="entry name" value="Acyl-CoA_dehydrogenase"/>
</dbReference>
<dbReference type="PANTHER" id="PTHR48083">
    <property type="entry name" value="MEDIUM-CHAIN SPECIFIC ACYL-COA DEHYDROGENASE, MITOCHONDRIAL-RELATED"/>
    <property type="match status" value="1"/>
</dbReference>
<evidence type="ECO:0000259" key="9">
    <source>
        <dbReference type="Pfam" id="PF02771"/>
    </source>
</evidence>
<comment type="cofactor">
    <cofactor evidence="1 6">
        <name>FAD</name>
        <dbReference type="ChEBI" id="CHEBI:57692"/>
    </cofactor>
</comment>
<comment type="caution">
    <text evidence="10">The sequence shown here is derived from an EMBL/GenBank/DDBJ whole genome shotgun (WGS) entry which is preliminary data.</text>
</comment>
<reference evidence="10 11" key="1">
    <citation type="journal article" date="2019" name="Int. J. Syst. Evol. Microbiol.">
        <title>The Global Catalogue of Microorganisms (GCM) 10K type strain sequencing project: providing services to taxonomists for standard genome sequencing and annotation.</title>
        <authorList>
            <consortium name="The Broad Institute Genomics Platform"/>
            <consortium name="The Broad Institute Genome Sequencing Center for Infectious Disease"/>
            <person name="Wu L."/>
            <person name="Ma J."/>
        </authorList>
    </citation>
    <scope>NUCLEOTIDE SEQUENCE [LARGE SCALE GENOMIC DNA]</scope>
    <source>
        <strain evidence="10 11">JCM 10671</strain>
    </source>
</reference>
<sequence length="387" mass="41311">MDSSLIVDSPERAALRAAVGKLVGKYGHEYFADCATRHVEPTELWKELGAAGFLGVHLSAEYGGGGGTMSDLAVAIEETATQGCPLLMSVISPAICGTILDKHGSHEIKSRWLPGIADGSLKMAFAITEPDAGSNSHVITTTARPDGDGWRISGTKYWTSAIDEADAVLVVVRQPEPDAKGKHPLSLFVVPTDAPGLSWTPIPAALSQPEHQFTVFFDDVAIGPEALIGVEGQGLRQVFSGLNPERITAACISNGIARYALNKAVRYATERQVWNVPIGAHQGVSHPLAECYIGTQTARLVTYRAAELYDLGLEAGEASNIAKFVSADSSLRTLDQAMQVHGGNGMSLEYGLADLWFVARMLKTAPVSREMVLNFVAQHSLKLPASY</sequence>
<evidence type="ECO:0000313" key="11">
    <source>
        <dbReference type="Proteomes" id="UP001500957"/>
    </source>
</evidence>
<dbReference type="Pfam" id="PF00441">
    <property type="entry name" value="Acyl-CoA_dh_1"/>
    <property type="match status" value="1"/>
</dbReference>
<proteinExistence type="inferred from homology"/>
<dbReference type="Gene3D" id="2.40.110.10">
    <property type="entry name" value="Butyryl-CoA Dehydrogenase, subunit A, domain 2"/>
    <property type="match status" value="1"/>
</dbReference>
<feature type="domain" description="Acyl-CoA oxidase/dehydrogenase middle" evidence="8">
    <location>
        <begin position="124"/>
        <end position="220"/>
    </location>
</feature>
<keyword evidence="5 6" id="KW-0560">Oxidoreductase</keyword>
<dbReference type="InterPro" id="IPR013786">
    <property type="entry name" value="AcylCoA_DH/ox_N"/>
</dbReference>
<dbReference type="SUPFAM" id="SSF47203">
    <property type="entry name" value="Acyl-CoA dehydrogenase C-terminal domain-like"/>
    <property type="match status" value="1"/>
</dbReference>
<feature type="domain" description="Acyl-CoA dehydrogenase/oxidase N-terminal" evidence="9">
    <location>
        <begin position="10"/>
        <end position="119"/>
    </location>
</feature>
<dbReference type="InterPro" id="IPR009075">
    <property type="entry name" value="AcylCo_DH/oxidase_C"/>
</dbReference>
<organism evidence="10 11">
    <name type="scientific">Sporichthya brevicatena</name>
    <dbReference type="NCBI Taxonomy" id="171442"/>
    <lineage>
        <taxon>Bacteria</taxon>
        <taxon>Bacillati</taxon>
        <taxon>Actinomycetota</taxon>
        <taxon>Actinomycetes</taxon>
        <taxon>Sporichthyales</taxon>
        <taxon>Sporichthyaceae</taxon>
        <taxon>Sporichthya</taxon>
    </lineage>
</organism>
<dbReference type="CDD" id="cd00567">
    <property type="entry name" value="ACAD"/>
    <property type="match status" value="1"/>
</dbReference>
<protein>
    <submittedName>
        <fullName evidence="10">Acyl-CoA dehydrogenase family protein</fullName>
    </submittedName>
</protein>
<dbReference type="InterPro" id="IPR037069">
    <property type="entry name" value="AcylCoA_DH/ox_N_sf"/>
</dbReference>
<evidence type="ECO:0000259" key="8">
    <source>
        <dbReference type="Pfam" id="PF02770"/>
    </source>
</evidence>
<dbReference type="Gene3D" id="1.20.140.10">
    <property type="entry name" value="Butyryl-CoA Dehydrogenase, subunit A, domain 3"/>
    <property type="match status" value="1"/>
</dbReference>
<evidence type="ECO:0000256" key="2">
    <source>
        <dbReference type="ARBA" id="ARBA00009347"/>
    </source>
</evidence>
<evidence type="ECO:0000256" key="4">
    <source>
        <dbReference type="ARBA" id="ARBA00022827"/>
    </source>
</evidence>
<accession>A0ABN1G830</accession>
<dbReference type="InterPro" id="IPR006091">
    <property type="entry name" value="Acyl-CoA_Oxase/DH_mid-dom"/>
</dbReference>
<dbReference type="RefSeq" id="WP_344601167.1">
    <property type="nucleotide sequence ID" value="NZ_BAAAHE010000005.1"/>
</dbReference>
<dbReference type="Gene3D" id="1.10.540.10">
    <property type="entry name" value="Acyl-CoA dehydrogenase/oxidase, N-terminal domain"/>
    <property type="match status" value="1"/>
</dbReference>
<dbReference type="InterPro" id="IPR036250">
    <property type="entry name" value="AcylCo_DH-like_C"/>
</dbReference>
<gene>
    <name evidence="10" type="ORF">GCM10009547_04660</name>
</gene>
<evidence type="ECO:0000256" key="5">
    <source>
        <dbReference type="ARBA" id="ARBA00023002"/>
    </source>
</evidence>
<feature type="domain" description="Acyl-CoA dehydrogenase/oxidase C-terminal" evidence="7">
    <location>
        <begin position="232"/>
        <end position="379"/>
    </location>
</feature>
<dbReference type="PANTHER" id="PTHR48083:SF1">
    <property type="entry name" value="DEHYDROGENASE, PUTATIVE (AFU_ORTHOLOGUE AFUA_7G06510)-RELATED"/>
    <property type="match status" value="1"/>
</dbReference>
<evidence type="ECO:0000259" key="7">
    <source>
        <dbReference type="Pfam" id="PF00441"/>
    </source>
</evidence>
<evidence type="ECO:0000256" key="3">
    <source>
        <dbReference type="ARBA" id="ARBA00022630"/>
    </source>
</evidence>
<keyword evidence="3 6" id="KW-0285">Flavoprotein</keyword>
<dbReference type="EMBL" id="BAAAHE010000005">
    <property type="protein sequence ID" value="GAA0605821.1"/>
    <property type="molecule type" value="Genomic_DNA"/>
</dbReference>
<dbReference type="Proteomes" id="UP001500957">
    <property type="component" value="Unassembled WGS sequence"/>
</dbReference>
<dbReference type="PIRSF" id="PIRSF016578">
    <property type="entry name" value="HsaA"/>
    <property type="match status" value="1"/>
</dbReference>
<evidence type="ECO:0000256" key="6">
    <source>
        <dbReference type="RuleBase" id="RU362125"/>
    </source>
</evidence>
<dbReference type="Pfam" id="PF02770">
    <property type="entry name" value="Acyl-CoA_dh_M"/>
    <property type="match status" value="1"/>
</dbReference>
<comment type="similarity">
    <text evidence="2 6">Belongs to the acyl-CoA dehydrogenase family.</text>
</comment>
<evidence type="ECO:0000313" key="10">
    <source>
        <dbReference type="EMBL" id="GAA0605821.1"/>
    </source>
</evidence>
<dbReference type="InterPro" id="IPR009100">
    <property type="entry name" value="AcylCoA_DH/oxidase_NM_dom_sf"/>
</dbReference>
<evidence type="ECO:0000256" key="1">
    <source>
        <dbReference type="ARBA" id="ARBA00001974"/>
    </source>
</evidence>
<name>A0ABN1G830_9ACTN</name>
<keyword evidence="11" id="KW-1185">Reference proteome</keyword>